<evidence type="ECO:0000313" key="1">
    <source>
        <dbReference type="EMBL" id="GAA4740448.1"/>
    </source>
</evidence>
<keyword evidence="2" id="KW-1185">Reference proteome</keyword>
<comment type="caution">
    <text evidence="1">The sequence shown here is derived from an EMBL/GenBank/DDBJ whole genome shotgun (WGS) entry which is preliminary data.</text>
</comment>
<accession>A0ABP8YV52</accession>
<protein>
    <submittedName>
        <fullName evidence="1">Uncharacterized protein</fullName>
    </submittedName>
</protein>
<dbReference type="Proteomes" id="UP001500121">
    <property type="component" value="Unassembled WGS sequence"/>
</dbReference>
<organism evidence="1 2">
    <name type="scientific">Amnibacterium soli</name>
    <dbReference type="NCBI Taxonomy" id="1282736"/>
    <lineage>
        <taxon>Bacteria</taxon>
        <taxon>Bacillati</taxon>
        <taxon>Actinomycetota</taxon>
        <taxon>Actinomycetes</taxon>
        <taxon>Micrococcales</taxon>
        <taxon>Microbacteriaceae</taxon>
        <taxon>Amnibacterium</taxon>
    </lineage>
</organism>
<dbReference type="EMBL" id="BAABLP010000002">
    <property type="protein sequence ID" value="GAA4740448.1"/>
    <property type="molecule type" value="Genomic_DNA"/>
</dbReference>
<gene>
    <name evidence="1" type="ORF">GCM10025783_09230</name>
</gene>
<name>A0ABP8YV52_9MICO</name>
<evidence type="ECO:0000313" key="2">
    <source>
        <dbReference type="Proteomes" id="UP001500121"/>
    </source>
</evidence>
<sequence>MARNHRRRTIVRRALVVAALVLALVVVAVLWPSPTPGGLSVATAPGKTKPTGVLQGALTAARTGDRVCYSVPTRGSRAVLRFAEGWTADSRLGLRDPAGLVVAQPGDEVVLLGAPSSVGTVPGCPTRGRIWTVTTLRLPTQG</sequence>
<proteinExistence type="predicted"/>
<reference evidence="2" key="1">
    <citation type="journal article" date="2019" name="Int. J. Syst. Evol. Microbiol.">
        <title>The Global Catalogue of Microorganisms (GCM) 10K type strain sequencing project: providing services to taxonomists for standard genome sequencing and annotation.</title>
        <authorList>
            <consortium name="The Broad Institute Genomics Platform"/>
            <consortium name="The Broad Institute Genome Sequencing Center for Infectious Disease"/>
            <person name="Wu L."/>
            <person name="Ma J."/>
        </authorList>
    </citation>
    <scope>NUCLEOTIDE SEQUENCE [LARGE SCALE GENOMIC DNA]</scope>
    <source>
        <strain evidence="2">JCM 19015</strain>
    </source>
</reference>